<accession>A0A0D7B961</accession>
<name>A0A0D7B961_9AGAR</name>
<reference evidence="1 2" key="1">
    <citation type="journal article" date="2015" name="Fungal Genet. Biol.">
        <title>Evolution of novel wood decay mechanisms in Agaricales revealed by the genome sequences of Fistulina hepatica and Cylindrobasidium torrendii.</title>
        <authorList>
            <person name="Floudas D."/>
            <person name="Held B.W."/>
            <person name="Riley R."/>
            <person name="Nagy L.G."/>
            <person name="Koehler G."/>
            <person name="Ransdell A.S."/>
            <person name="Younus H."/>
            <person name="Chow J."/>
            <person name="Chiniquy J."/>
            <person name="Lipzen A."/>
            <person name="Tritt A."/>
            <person name="Sun H."/>
            <person name="Haridas S."/>
            <person name="LaButti K."/>
            <person name="Ohm R.A."/>
            <person name="Kues U."/>
            <person name="Blanchette R.A."/>
            <person name="Grigoriev I.V."/>
            <person name="Minto R.E."/>
            <person name="Hibbett D.S."/>
        </authorList>
    </citation>
    <scope>NUCLEOTIDE SEQUENCE [LARGE SCALE GENOMIC DNA]</scope>
    <source>
        <strain evidence="1 2">FP15055 ss-10</strain>
    </source>
</reference>
<organism evidence="1 2">
    <name type="scientific">Cylindrobasidium torrendii FP15055 ss-10</name>
    <dbReference type="NCBI Taxonomy" id="1314674"/>
    <lineage>
        <taxon>Eukaryota</taxon>
        <taxon>Fungi</taxon>
        <taxon>Dikarya</taxon>
        <taxon>Basidiomycota</taxon>
        <taxon>Agaricomycotina</taxon>
        <taxon>Agaricomycetes</taxon>
        <taxon>Agaricomycetidae</taxon>
        <taxon>Agaricales</taxon>
        <taxon>Marasmiineae</taxon>
        <taxon>Physalacriaceae</taxon>
        <taxon>Cylindrobasidium</taxon>
    </lineage>
</organism>
<dbReference type="STRING" id="1314674.A0A0D7B961"/>
<evidence type="ECO:0000313" key="2">
    <source>
        <dbReference type="Proteomes" id="UP000054007"/>
    </source>
</evidence>
<dbReference type="Proteomes" id="UP000054007">
    <property type="component" value="Unassembled WGS sequence"/>
</dbReference>
<evidence type="ECO:0000313" key="1">
    <source>
        <dbReference type="EMBL" id="KIY67042.1"/>
    </source>
</evidence>
<protein>
    <submittedName>
        <fullName evidence="1">Uncharacterized protein</fullName>
    </submittedName>
</protein>
<dbReference type="AlphaFoldDB" id="A0A0D7B961"/>
<keyword evidence="2" id="KW-1185">Reference proteome</keyword>
<proteinExistence type="predicted"/>
<gene>
    <name evidence="1" type="ORF">CYLTODRAFT_353960</name>
</gene>
<dbReference type="EMBL" id="KN880536">
    <property type="protein sequence ID" value="KIY67042.1"/>
    <property type="molecule type" value="Genomic_DNA"/>
</dbReference>
<sequence length="173" mass="20192">MAESRHDIEKAILPMNVSRPPLNWGTPTRGKLSANEWDILCLYMLPITLIRVWGYKKPEAMGDNDRSIIEAYRTRRFKAILHNYIDLVKAMLMVVNRVTSAAHAASFKNHIQRHLQTLQALFDDFHVKPINHVPQHFDFFLEFLGPTFAYHVPGFERINFLLQNTNTNRKHGR</sequence>
<dbReference type="OrthoDB" id="3247418at2759"/>